<dbReference type="Gene3D" id="3.90.190.10">
    <property type="entry name" value="Protein tyrosine phosphatase superfamily"/>
    <property type="match status" value="1"/>
</dbReference>
<evidence type="ECO:0000313" key="1">
    <source>
        <dbReference type="EMBL" id="KAK2165970.1"/>
    </source>
</evidence>
<dbReference type="SUPFAM" id="SSF52799">
    <property type="entry name" value="(Phosphotyrosine protein) phosphatases II"/>
    <property type="match status" value="1"/>
</dbReference>
<organism evidence="1 2">
    <name type="scientific">Paralvinella palmiformis</name>
    <dbReference type="NCBI Taxonomy" id="53620"/>
    <lineage>
        <taxon>Eukaryota</taxon>
        <taxon>Metazoa</taxon>
        <taxon>Spiralia</taxon>
        <taxon>Lophotrochozoa</taxon>
        <taxon>Annelida</taxon>
        <taxon>Polychaeta</taxon>
        <taxon>Sedentaria</taxon>
        <taxon>Canalipalpata</taxon>
        <taxon>Terebellida</taxon>
        <taxon>Terebelliformia</taxon>
        <taxon>Alvinellidae</taxon>
        <taxon>Paralvinella</taxon>
    </lineage>
</organism>
<gene>
    <name evidence="1" type="ORF">LSH36_44g16000</name>
</gene>
<sequence length="319" mass="36901">MAAVQASGMYTKFDSMPNFRRVNAEYYTDDNVEKSTKLFRSSRPDFLSEKEAESFTELGIRSIIDCRSAKEYKKADGTKILDRYYPLYKVKLPLYSRFRYGSPITYKPVSGGARDMVSKPDANGRHFLINFFKINYIVAVYNRAPWYLKLYSLLFLLIDLIFNTGYRYFVRIFARNVLNKEGLVGQYTDMIRYSQNQLYAILKLLSDPDNVPAMLNCAHGKDRTGLVTALVLICFGKSKEFIALDYAKSETELEPIKDRVYDEIVNRFHMCTTFTGAKASSMMGVLEFIENEYGSLNDYLEYIGFTEEDQAKLRENLLL</sequence>
<protein>
    <recommendedName>
        <fullName evidence="3">Tyrosine specific protein phosphatases domain-containing protein</fullName>
    </recommendedName>
</protein>
<evidence type="ECO:0000313" key="2">
    <source>
        <dbReference type="Proteomes" id="UP001208570"/>
    </source>
</evidence>
<dbReference type="PANTHER" id="PTHR31126:SF1">
    <property type="entry name" value="TYROSINE SPECIFIC PROTEIN PHOSPHATASES DOMAIN-CONTAINING PROTEIN"/>
    <property type="match status" value="1"/>
</dbReference>
<proteinExistence type="predicted"/>
<dbReference type="InterPro" id="IPR026893">
    <property type="entry name" value="Tyr/Ser_Pase_IphP-type"/>
</dbReference>
<name>A0AAD9NDG4_9ANNE</name>
<accession>A0AAD9NDG4</accession>
<reference evidence="1" key="1">
    <citation type="journal article" date="2023" name="Mol. Biol. Evol.">
        <title>Third-Generation Sequencing Reveals the Adaptive Role of the Epigenome in Three Deep-Sea Polychaetes.</title>
        <authorList>
            <person name="Perez M."/>
            <person name="Aroh O."/>
            <person name="Sun Y."/>
            <person name="Lan Y."/>
            <person name="Juniper S.K."/>
            <person name="Young C.R."/>
            <person name="Angers B."/>
            <person name="Qian P.Y."/>
        </authorList>
    </citation>
    <scope>NUCLEOTIDE SEQUENCE</scope>
    <source>
        <strain evidence="1">P08H-3</strain>
    </source>
</reference>
<dbReference type="Proteomes" id="UP001208570">
    <property type="component" value="Unassembled WGS sequence"/>
</dbReference>
<dbReference type="GO" id="GO:0004721">
    <property type="term" value="F:phosphoprotein phosphatase activity"/>
    <property type="evidence" value="ECO:0007669"/>
    <property type="project" value="InterPro"/>
</dbReference>
<evidence type="ECO:0008006" key="3">
    <source>
        <dbReference type="Google" id="ProtNLM"/>
    </source>
</evidence>
<dbReference type="PANTHER" id="PTHR31126">
    <property type="entry name" value="TYROSINE-PROTEIN PHOSPHATASE"/>
    <property type="match status" value="1"/>
</dbReference>
<dbReference type="EMBL" id="JAODUP010000044">
    <property type="protein sequence ID" value="KAK2165970.1"/>
    <property type="molecule type" value="Genomic_DNA"/>
</dbReference>
<dbReference type="Pfam" id="PF13350">
    <property type="entry name" value="Y_phosphatase3"/>
    <property type="match status" value="2"/>
</dbReference>
<keyword evidence="2" id="KW-1185">Reference proteome</keyword>
<dbReference type="AlphaFoldDB" id="A0AAD9NDG4"/>
<comment type="caution">
    <text evidence="1">The sequence shown here is derived from an EMBL/GenBank/DDBJ whole genome shotgun (WGS) entry which is preliminary data.</text>
</comment>
<dbReference type="InterPro" id="IPR029021">
    <property type="entry name" value="Prot-tyrosine_phosphatase-like"/>
</dbReference>